<organism evidence="2 3">
    <name type="scientific">Halosimplex aquaticum</name>
    <dbReference type="NCBI Taxonomy" id="3026162"/>
    <lineage>
        <taxon>Archaea</taxon>
        <taxon>Methanobacteriati</taxon>
        <taxon>Methanobacteriota</taxon>
        <taxon>Stenosarchaea group</taxon>
        <taxon>Halobacteria</taxon>
        <taxon>Halobacteriales</taxon>
        <taxon>Haloarculaceae</taxon>
        <taxon>Halosimplex</taxon>
    </lineage>
</organism>
<dbReference type="AlphaFoldDB" id="A0ABD5XZA0"/>
<evidence type="ECO:0000256" key="1">
    <source>
        <dbReference type="SAM" id="MobiDB-lite"/>
    </source>
</evidence>
<sequence length="98" mass="10342">MRRATITTTHGDEEAATRVAAALAPDNTAEMDTRVDGDAVVTAVTRETTGGLRSTVDDYVVNCRVASRLGAEGDDGDEDHAERSTAQTDDTPDTDTNT</sequence>
<reference evidence="2 3" key="1">
    <citation type="journal article" date="2019" name="Int. J. Syst. Evol. Microbiol.">
        <title>The Global Catalogue of Microorganisms (GCM) 10K type strain sequencing project: providing services to taxonomists for standard genome sequencing and annotation.</title>
        <authorList>
            <consortium name="The Broad Institute Genomics Platform"/>
            <consortium name="The Broad Institute Genome Sequencing Center for Infectious Disease"/>
            <person name="Wu L."/>
            <person name="Ma J."/>
        </authorList>
    </citation>
    <scope>NUCLEOTIDE SEQUENCE [LARGE SCALE GENOMIC DNA]</scope>
    <source>
        <strain evidence="2 3">XZYJT29</strain>
    </source>
</reference>
<feature type="compositionally biased region" description="Low complexity" evidence="1">
    <location>
        <begin position="85"/>
        <end position="98"/>
    </location>
</feature>
<name>A0ABD5XZA0_9EURY</name>
<gene>
    <name evidence="2" type="ORF">ACFQMA_03740</name>
</gene>
<dbReference type="EMBL" id="JBHTAS010000001">
    <property type="protein sequence ID" value="MFC7138949.1"/>
    <property type="molecule type" value="Genomic_DNA"/>
</dbReference>
<protein>
    <submittedName>
        <fullName evidence="2">KEOPS complex subunit Pcc1</fullName>
    </submittedName>
</protein>
<dbReference type="RefSeq" id="WP_274324549.1">
    <property type="nucleotide sequence ID" value="NZ_CP118158.1"/>
</dbReference>
<dbReference type="NCBIfam" id="NF011470">
    <property type="entry name" value="PRK14887.1"/>
    <property type="match status" value="1"/>
</dbReference>
<dbReference type="Proteomes" id="UP001596432">
    <property type="component" value="Unassembled WGS sequence"/>
</dbReference>
<evidence type="ECO:0000313" key="2">
    <source>
        <dbReference type="EMBL" id="MFC7138949.1"/>
    </source>
</evidence>
<comment type="caution">
    <text evidence="2">The sequence shown here is derived from an EMBL/GenBank/DDBJ whole genome shotgun (WGS) entry which is preliminary data.</text>
</comment>
<dbReference type="GeneID" id="78819195"/>
<proteinExistence type="predicted"/>
<feature type="region of interest" description="Disordered" evidence="1">
    <location>
        <begin position="69"/>
        <end position="98"/>
    </location>
</feature>
<keyword evidence="3" id="KW-1185">Reference proteome</keyword>
<accession>A0ABD5XZA0</accession>
<evidence type="ECO:0000313" key="3">
    <source>
        <dbReference type="Proteomes" id="UP001596432"/>
    </source>
</evidence>